<protein>
    <submittedName>
        <fullName evidence="1">PD-(D/E)XK nuclease family protein</fullName>
    </submittedName>
</protein>
<evidence type="ECO:0000313" key="1">
    <source>
        <dbReference type="EMBL" id="MDO7848706.1"/>
    </source>
</evidence>
<proteinExistence type="predicted"/>
<evidence type="ECO:0000313" key="2">
    <source>
        <dbReference type="Proteomes" id="UP001167796"/>
    </source>
</evidence>
<gene>
    <name evidence="1" type="ORF">Q5H92_20235</name>
</gene>
<name>A0ABT9AIC5_9BACT</name>
<dbReference type="EMBL" id="JAUQSX010000012">
    <property type="protein sequence ID" value="MDO7848706.1"/>
    <property type="molecule type" value="Genomic_DNA"/>
</dbReference>
<accession>A0ABT9AIC5</accession>
<keyword evidence="2" id="KW-1185">Reference proteome</keyword>
<organism evidence="1 2">
    <name type="scientific">Hymenobacter mellowenesis</name>
    <dbReference type="NCBI Taxonomy" id="3063995"/>
    <lineage>
        <taxon>Bacteria</taxon>
        <taxon>Pseudomonadati</taxon>
        <taxon>Bacteroidota</taxon>
        <taxon>Cytophagia</taxon>
        <taxon>Cytophagales</taxon>
        <taxon>Hymenobacteraceae</taxon>
        <taxon>Hymenobacter</taxon>
    </lineage>
</organism>
<reference evidence="1" key="1">
    <citation type="submission" date="2023-07" db="EMBL/GenBank/DDBJ databases">
        <authorList>
            <person name="Kim M.K."/>
        </authorList>
    </citation>
    <scope>NUCLEOTIDE SEQUENCE</scope>
    <source>
        <strain evidence="1">M29</strain>
    </source>
</reference>
<dbReference type="InterPro" id="IPR029470">
    <property type="entry name" value="PDDEXK_4"/>
</dbReference>
<dbReference type="Proteomes" id="UP001167796">
    <property type="component" value="Unassembled WGS sequence"/>
</dbReference>
<dbReference type="RefSeq" id="WP_305013373.1">
    <property type="nucleotide sequence ID" value="NZ_JAUQSX010000012.1"/>
</dbReference>
<sequence length="388" mass="44456">MLSQVSSLRRTQQKLALLSGENFNVFRILGLESREVQMHSGFLGELLNPAGSHGLKDAFLRLFVEAINQKLPPEAKKPPEFNTAAAHLVVEHDIGRITADYLQGGRIDLYLESGGEYIFIENKIYAGDQQNQLVRYKAHRNHARLLYLTLDGKDAPEWSKGGLTSDQYQIISYKEDVSSWLEKCRQVAVAYPLVRETIVQYQHLINYLTGNTPSDFMKEEMKHLLQGSQDNFVSAAALQSVFAETRQEFVNSLTDKFEAEWKRQFKQNLSPLPEYEIYFRQQWNIYGYQVVKDGEDVNVPDEVALQPLLALALGISKIKRQKSWVGWDSWLGWKVMDVLHIDSLSPDELYAAATNDEARKRLFAEKIREAMPYFEEFKALADSLKIIA</sequence>
<dbReference type="Pfam" id="PF14281">
    <property type="entry name" value="PDDEXK_4"/>
    <property type="match status" value="1"/>
</dbReference>
<comment type="caution">
    <text evidence="1">The sequence shown here is derived from an EMBL/GenBank/DDBJ whole genome shotgun (WGS) entry which is preliminary data.</text>
</comment>